<dbReference type="Proteomes" id="UP000597886">
    <property type="component" value="Unassembled WGS sequence"/>
</dbReference>
<dbReference type="InterPro" id="IPR013078">
    <property type="entry name" value="His_Pase_superF_clade-1"/>
</dbReference>
<organism evidence="1 2">
    <name type="scientific">Ruegeria atlantica</name>
    <dbReference type="NCBI Taxonomy" id="81569"/>
    <lineage>
        <taxon>Bacteria</taxon>
        <taxon>Pseudomonadati</taxon>
        <taxon>Pseudomonadota</taxon>
        <taxon>Alphaproteobacteria</taxon>
        <taxon>Rhodobacterales</taxon>
        <taxon>Roseobacteraceae</taxon>
        <taxon>Ruegeria</taxon>
    </lineage>
</organism>
<dbReference type="AlphaFoldDB" id="A0AA91BNI9"/>
<evidence type="ECO:0000313" key="1">
    <source>
        <dbReference type="EMBL" id="NOE18895.1"/>
    </source>
</evidence>
<sequence>MPKLIIITHPEVAIDPAVPITEWGLNAVGRKRATEFASSEVLSNVTQIWTSGERKAHETGEILAAPRALPVNCNLGLGENDRSATGYLPRDDFEAAADAFFAQPDASYCGWETAVEAQRRIHRAVTEVIQTHDAGDLAIATHGAVGTLLWCALSDCSIDRKYDQPSQGHFWQADLTTLKPDSGWVSFT</sequence>
<protein>
    <submittedName>
        <fullName evidence="1">Histidine phosphatase family protein</fullName>
    </submittedName>
</protein>
<name>A0AA91BNI9_9RHOB</name>
<gene>
    <name evidence="1" type="ORF">GS634_12265</name>
</gene>
<proteinExistence type="predicted"/>
<reference evidence="1" key="1">
    <citation type="submission" date="2019-12" db="EMBL/GenBank/DDBJ databases">
        <title>Ruegeria JWLKs population differentiation of coral mucus and skeleton niches.</title>
        <authorList>
            <person name="Luo D."/>
        </authorList>
    </citation>
    <scope>NUCLEOTIDE SEQUENCE</scope>
    <source>
        <strain evidence="1">HKCCD6181</strain>
    </source>
</reference>
<dbReference type="EMBL" id="WVRA01000003">
    <property type="protein sequence ID" value="NOE18895.1"/>
    <property type="molecule type" value="Genomic_DNA"/>
</dbReference>
<dbReference type="Gene3D" id="3.40.50.1240">
    <property type="entry name" value="Phosphoglycerate mutase-like"/>
    <property type="match status" value="1"/>
</dbReference>
<dbReference type="InterPro" id="IPR029033">
    <property type="entry name" value="His_PPase_superfam"/>
</dbReference>
<dbReference type="Pfam" id="PF00300">
    <property type="entry name" value="His_Phos_1"/>
    <property type="match status" value="1"/>
</dbReference>
<dbReference type="SUPFAM" id="SSF53254">
    <property type="entry name" value="Phosphoglycerate mutase-like"/>
    <property type="match status" value="1"/>
</dbReference>
<accession>A0AA91BNI9</accession>
<evidence type="ECO:0000313" key="2">
    <source>
        <dbReference type="Proteomes" id="UP000597886"/>
    </source>
</evidence>
<comment type="caution">
    <text evidence="1">The sequence shown here is derived from an EMBL/GenBank/DDBJ whole genome shotgun (WGS) entry which is preliminary data.</text>
</comment>
<dbReference type="RefSeq" id="WP_171330315.1">
    <property type="nucleotide sequence ID" value="NZ_WVRA01000003.1"/>
</dbReference>